<gene>
    <name evidence="1" type="ORF">BJP36_35055</name>
</gene>
<protein>
    <submittedName>
        <fullName evidence="1">Class I SAM-dependent methyltransferase</fullName>
    </submittedName>
</protein>
<keyword evidence="1" id="KW-0489">Methyltransferase</keyword>
<sequence length="231" mass="25914">MRSYRQPYNQEKIFLEKEADAWFDRNSASIVEPAPPDHRVLQALRNLDLPLEGTMLDIGGAAGQVSAGFLREYPAWSCCVVEPSSRAISAGNVAFPNLEFAQGSIAQPEGMPWTEVDIVIVSGVFCWVDRLLLSRAVANVDRALKDGGLLVISDFDSPVLRANSYSHHQGLFTYKQDYAEIFRALGNYHLLYRKSENLESHSSSDISDLYDCQWATTVLRKDSQGRYYKSP</sequence>
<dbReference type="EMBL" id="CP017708">
    <property type="protein sequence ID" value="AOY84373.1"/>
    <property type="molecule type" value="Genomic_DNA"/>
</dbReference>
<name>A0A1D9G9T2_MOOP1</name>
<dbReference type="AlphaFoldDB" id="A0A1D9G9T2"/>
<dbReference type="Proteomes" id="UP000176944">
    <property type="component" value="Chromosome"/>
</dbReference>
<dbReference type="InterPro" id="IPR029063">
    <property type="entry name" value="SAM-dependent_MTases_sf"/>
</dbReference>
<accession>A0A1D9G9T2</accession>
<dbReference type="GO" id="GO:0008168">
    <property type="term" value="F:methyltransferase activity"/>
    <property type="evidence" value="ECO:0007669"/>
    <property type="project" value="UniProtKB-KW"/>
</dbReference>
<evidence type="ECO:0000313" key="2">
    <source>
        <dbReference type="Proteomes" id="UP000176944"/>
    </source>
</evidence>
<keyword evidence="1" id="KW-0808">Transferase</keyword>
<dbReference type="Gene3D" id="3.40.50.150">
    <property type="entry name" value="Vaccinia Virus protein VP39"/>
    <property type="match status" value="1"/>
</dbReference>
<dbReference type="CDD" id="cd02440">
    <property type="entry name" value="AdoMet_MTases"/>
    <property type="match status" value="1"/>
</dbReference>
<dbReference type="Pfam" id="PF13489">
    <property type="entry name" value="Methyltransf_23"/>
    <property type="match status" value="1"/>
</dbReference>
<dbReference type="SUPFAM" id="SSF53335">
    <property type="entry name" value="S-adenosyl-L-methionine-dependent methyltransferases"/>
    <property type="match status" value="1"/>
</dbReference>
<dbReference type="GO" id="GO:0032259">
    <property type="term" value="P:methylation"/>
    <property type="evidence" value="ECO:0007669"/>
    <property type="project" value="UniProtKB-KW"/>
</dbReference>
<reference evidence="2" key="1">
    <citation type="submission" date="2016-10" db="EMBL/GenBank/DDBJ databases">
        <title>Comparative genomics uncovers the prolific and rare metabolic potential of the cyanobacterial genus Moorea.</title>
        <authorList>
            <person name="Leao T."/>
            <person name="Castelao G."/>
            <person name="Korobeynikov A."/>
            <person name="Monroe E.A."/>
            <person name="Podell S."/>
            <person name="Glukhov E."/>
            <person name="Allen E."/>
            <person name="Gerwick W.H."/>
            <person name="Gerwick L."/>
        </authorList>
    </citation>
    <scope>NUCLEOTIDE SEQUENCE [LARGE SCALE GENOMIC DNA]</scope>
    <source>
        <strain evidence="2">JHB</strain>
    </source>
</reference>
<proteinExistence type="predicted"/>
<evidence type="ECO:0000313" key="1">
    <source>
        <dbReference type="EMBL" id="AOY84373.1"/>
    </source>
</evidence>
<organism evidence="1 2">
    <name type="scientific">Moorena producens (strain JHB)</name>
    <dbReference type="NCBI Taxonomy" id="1454205"/>
    <lineage>
        <taxon>Bacteria</taxon>
        <taxon>Bacillati</taxon>
        <taxon>Cyanobacteriota</taxon>
        <taxon>Cyanophyceae</taxon>
        <taxon>Coleofasciculales</taxon>
        <taxon>Coleofasciculaceae</taxon>
        <taxon>Moorena</taxon>
    </lineage>
</organism>